<sequence>MDGAGKYSGRASLTVEAAAVLPLFFLALLMLVGMLDIFRAQAQVTAELDSSIRELGMHAYSAQGQEGPERGISAAACGAYARSRLTLPENCENLQVTESSWDGSQIRLGVRYQYRLPVAFFPVPGITLENSARVHAWVGYQGGLSGDSQEGSGEEMVFVTRNGSVYHTHGDCTYLQLTIYQTTLEEAQKQRNEQGGRYHACEKCGGRGEAVYLSPQGEAYHSSRECSGLTRHVEMVKLTECGGLSQCSRCAGRG</sequence>
<evidence type="ECO:0008006" key="4">
    <source>
        <dbReference type="Google" id="ProtNLM"/>
    </source>
</evidence>
<comment type="caution">
    <text evidence="2">The sequence shown here is derived from an EMBL/GenBank/DDBJ whole genome shotgun (WGS) entry which is preliminary data.</text>
</comment>
<proteinExistence type="predicted"/>
<gene>
    <name evidence="2" type="ORF">IAB98_06315</name>
</gene>
<protein>
    <recommendedName>
        <fullName evidence="4">Pilus assembly protein</fullName>
    </recommendedName>
</protein>
<evidence type="ECO:0000313" key="3">
    <source>
        <dbReference type="Proteomes" id="UP000886841"/>
    </source>
</evidence>
<dbReference type="AlphaFoldDB" id="A0A9D1EJZ7"/>
<evidence type="ECO:0000256" key="1">
    <source>
        <dbReference type="SAM" id="Phobius"/>
    </source>
</evidence>
<reference evidence="2" key="2">
    <citation type="journal article" date="2021" name="PeerJ">
        <title>Extensive microbial diversity within the chicken gut microbiome revealed by metagenomics and culture.</title>
        <authorList>
            <person name="Gilroy R."/>
            <person name="Ravi A."/>
            <person name="Getino M."/>
            <person name="Pursley I."/>
            <person name="Horton D.L."/>
            <person name="Alikhan N.F."/>
            <person name="Baker D."/>
            <person name="Gharbi K."/>
            <person name="Hall N."/>
            <person name="Watson M."/>
            <person name="Adriaenssens E.M."/>
            <person name="Foster-Nyarko E."/>
            <person name="Jarju S."/>
            <person name="Secka A."/>
            <person name="Antonio M."/>
            <person name="Oren A."/>
            <person name="Chaudhuri R.R."/>
            <person name="La Ragione R."/>
            <person name="Hildebrand F."/>
            <person name="Pallen M.J."/>
        </authorList>
    </citation>
    <scope>NUCLEOTIDE SEQUENCE</scope>
    <source>
        <strain evidence="2">ChiSxjej1B13-7041</strain>
    </source>
</reference>
<keyword evidence="1" id="KW-1133">Transmembrane helix</keyword>
<reference evidence="2" key="1">
    <citation type="submission" date="2020-10" db="EMBL/GenBank/DDBJ databases">
        <authorList>
            <person name="Gilroy R."/>
        </authorList>
    </citation>
    <scope>NUCLEOTIDE SEQUENCE</scope>
    <source>
        <strain evidence="2">ChiSxjej1B13-7041</strain>
    </source>
</reference>
<keyword evidence="1" id="KW-0812">Transmembrane</keyword>
<keyword evidence="1" id="KW-0472">Membrane</keyword>
<evidence type="ECO:0000313" key="2">
    <source>
        <dbReference type="EMBL" id="HIR93014.1"/>
    </source>
</evidence>
<feature type="transmembrane region" description="Helical" evidence="1">
    <location>
        <begin position="20"/>
        <end position="38"/>
    </location>
</feature>
<dbReference type="Proteomes" id="UP000886841">
    <property type="component" value="Unassembled WGS sequence"/>
</dbReference>
<name>A0A9D1EJZ7_9FIRM</name>
<organism evidence="2 3">
    <name type="scientific">Candidatus Egerieimonas intestinavium</name>
    <dbReference type="NCBI Taxonomy" id="2840777"/>
    <lineage>
        <taxon>Bacteria</taxon>
        <taxon>Bacillati</taxon>
        <taxon>Bacillota</taxon>
        <taxon>Clostridia</taxon>
        <taxon>Lachnospirales</taxon>
        <taxon>Lachnospiraceae</taxon>
        <taxon>Lachnospiraceae incertae sedis</taxon>
        <taxon>Candidatus Egerieimonas</taxon>
    </lineage>
</organism>
<dbReference type="EMBL" id="DVHU01000059">
    <property type="protein sequence ID" value="HIR93014.1"/>
    <property type="molecule type" value="Genomic_DNA"/>
</dbReference>
<accession>A0A9D1EJZ7</accession>